<dbReference type="AlphaFoldDB" id="A0A812UK88"/>
<name>A0A812UK88_9DINO</name>
<evidence type="ECO:0000256" key="1">
    <source>
        <dbReference type="SAM" id="MobiDB-lite"/>
    </source>
</evidence>
<gene>
    <name evidence="3" type="ORF">SNAT2548_LOCUS33239</name>
</gene>
<comment type="caution">
    <text evidence="3">The sequence shown here is derived from an EMBL/GenBank/DDBJ whole genome shotgun (WGS) entry which is preliminary data.</text>
</comment>
<evidence type="ECO:0000313" key="4">
    <source>
        <dbReference type="Proteomes" id="UP000604046"/>
    </source>
</evidence>
<organism evidence="3 4">
    <name type="scientific">Symbiodinium natans</name>
    <dbReference type="NCBI Taxonomy" id="878477"/>
    <lineage>
        <taxon>Eukaryota</taxon>
        <taxon>Sar</taxon>
        <taxon>Alveolata</taxon>
        <taxon>Dinophyceae</taxon>
        <taxon>Suessiales</taxon>
        <taxon>Symbiodiniaceae</taxon>
        <taxon>Symbiodinium</taxon>
    </lineage>
</organism>
<dbReference type="Proteomes" id="UP000604046">
    <property type="component" value="Unassembled WGS sequence"/>
</dbReference>
<accession>A0A812UK88</accession>
<keyword evidence="4" id="KW-1185">Reference proteome</keyword>
<protein>
    <recommendedName>
        <fullName evidence="2">DUF3638 domain-containing protein</fullName>
    </recommendedName>
</protein>
<evidence type="ECO:0000313" key="3">
    <source>
        <dbReference type="EMBL" id="CAE7582642.1"/>
    </source>
</evidence>
<evidence type="ECO:0000259" key="2">
    <source>
        <dbReference type="Pfam" id="PF12340"/>
    </source>
</evidence>
<dbReference type="InterPro" id="IPR022099">
    <property type="entry name" value="DUF3638"/>
</dbReference>
<feature type="domain" description="DUF3638" evidence="2">
    <location>
        <begin position="8"/>
        <end position="117"/>
    </location>
</feature>
<sequence length="311" mass="34103">MQAAVEDGRPLVHQMLMGQGKTTVVTPLTILVHGTSARACVVCCPSALLEFTCKVLRERLCGVLFRPVVEFHFTRSTPVSDDHFFKLLHAQASRAVLCSGPTALKSLLLRFVLTLHAIDVAQSKEVERHEVDRSQGFLGSSVKNLLSWPRWSARNAAVERLEALRFEASALRWALGVFRGAVLLLDDIDLLMHPLRSELHWPLGDQHKLDFTTAASGAREPAETSGELGQDSAVSFTPSGPQEELSQYKVVVQSFGLPLANTLGHPSAIRQMPIPPAGSDLHFVTFASAAACFPNWMESDSFYMLGLRFSA</sequence>
<proteinExistence type="predicted"/>
<reference evidence="3" key="1">
    <citation type="submission" date="2021-02" db="EMBL/GenBank/DDBJ databases">
        <authorList>
            <person name="Dougan E. K."/>
            <person name="Rhodes N."/>
            <person name="Thang M."/>
            <person name="Chan C."/>
        </authorList>
    </citation>
    <scope>NUCLEOTIDE SEQUENCE</scope>
</reference>
<feature type="region of interest" description="Disordered" evidence="1">
    <location>
        <begin position="215"/>
        <end position="240"/>
    </location>
</feature>
<dbReference type="EMBL" id="CAJNDS010002746">
    <property type="protein sequence ID" value="CAE7582642.1"/>
    <property type="molecule type" value="Genomic_DNA"/>
</dbReference>
<dbReference type="Pfam" id="PF12340">
    <property type="entry name" value="DUF3638"/>
    <property type="match status" value="1"/>
</dbReference>
<dbReference type="OrthoDB" id="2684236at2759"/>